<organism evidence="2 3">
    <name type="scientific">Pleurodeles waltl</name>
    <name type="common">Iberian ribbed newt</name>
    <dbReference type="NCBI Taxonomy" id="8319"/>
    <lineage>
        <taxon>Eukaryota</taxon>
        <taxon>Metazoa</taxon>
        <taxon>Chordata</taxon>
        <taxon>Craniata</taxon>
        <taxon>Vertebrata</taxon>
        <taxon>Euteleostomi</taxon>
        <taxon>Amphibia</taxon>
        <taxon>Batrachia</taxon>
        <taxon>Caudata</taxon>
        <taxon>Salamandroidea</taxon>
        <taxon>Salamandridae</taxon>
        <taxon>Pleurodelinae</taxon>
        <taxon>Pleurodeles</taxon>
    </lineage>
</organism>
<dbReference type="EMBL" id="JANPWB010000010">
    <property type="protein sequence ID" value="KAJ1138378.1"/>
    <property type="molecule type" value="Genomic_DNA"/>
</dbReference>
<feature type="compositionally biased region" description="Basic and acidic residues" evidence="1">
    <location>
        <begin position="25"/>
        <end position="49"/>
    </location>
</feature>
<feature type="region of interest" description="Disordered" evidence="1">
    <location>
        <begin position="1"/>
        <end position="69"/>
    </location>
</feature>
<name>A0AAV7QIT1_PLEWA</name>
<evidence type="ECO:0000313" key="3">
    <source>
        <dbReference type="Proteomes" id="UP001066276"/>
    </source>
</evidence>
<sequence>MEEFGNEKEGGGRDRGRNSQQGQRRQAEAASPRDVEPLARKGELHRGCDEMQPCRTEDDRGRGSAGASHIVRRTWPEQVRGVYWGIERKEG</sequence>
<feature type="compositionally biased region" description="Basic and acidic residues" evidence="1">
    <location>
        <begin position="1"/>
        <end position="17"/>
    </location>
</feature>
<dbReference type="AlphaFoldDB" id="A0AAV7QIT1"/>
<comment type="caution">
    <text evidence="2">The sequence shown here is derived from an EMBL/GenBank/DDBJ whole genome shotgun (WGS) entry which is preliminary data.</text>
</comment>
<proteinExistence type="predicted"/>
<reference evidence="2" key="1">
    <citation type="journal article" date="2022" name="bioRxiv">
        <title>Sequencing and chromosome-scale assembly of the giantPleurodeles waltlgenome.</title>
        <authorList>
            <person name="Brown T."/>
            <person name="Elewa A."/>
            <person name="Iarovenko S."/>
            <person name="Subramanian E."/>
            <person name="Araus A.J."/>
            <person name="Petzold A."/>
            <person name="Susuki M."/>
            <person name="Suzuki K.-i.T."/>
            <person name="Hayashi T."/>
            <person name="Toyoda A."/>
            <person name="Oliveira C."/>
            <person name="Osipova E."/>
            <person name="Leigh N.D."/>
            <person name="Simon A."/>
            <person name="Yun M.H."/>
        </authorList>
    </citation>
    <scope>NUCLEOTIDE SEQUENCE</scope>
    <source>
        <strain evidence="2">20211129_DDA</strain>
        <tissue evidence="2">Liver</tissue>
    </source>
</reference>
<protein>
    <submittedName>
        <fullName evidence="2">Uncharacterized protein</fullName>
    </submittedName>
</protein>
<dbReference type="Proteomes" id="UP001066276">
    <property type="component" value="Chromosome 6"/>
</dbReference>
<evidence type="ECO:0000256" key="1">
    <source>
        <dbReference type="SAM" id="MobiDB-lite"/>
    </source>
</evidence>
<keyword evidence="3" id="KW-1185">Reference proteome</keyword>
<accession>A0AAV7QIT1</accession>
<evidence type="ECO:0000313" key="2">
    <source>
        <dbReference type="EMBL" id="KAJ1138378.1"/>
    </source>
</evidence>
<gene>
    <name evidence="2" type="ORF">NDU88_004765</name>
</gene>